<keyword evidence="2" id="KW-0547">Nucleotide-binding</keyword>
<feature type="region of interest" description="Disordered" evidence="6">
    <location>
        <begin position="995"/>
        <end position="1024"/>
    </location>
</feature>
<gene>
    <name evidence="7" type="ORF">PCOR1329_LOCUS33195</name>
</gene>
<dbReference type="Proteomes" id="UP001189429">
    <property type="component" value="Unassembled WGS sequence"/>
</dbReference>
<accession>A0ABN9SWF8</accession>
<feature type="region of interest" description="Disordered" evidence="6">
    <location>
        <begin position="484"/>
        <end position="506"/>
    </location>
</feature>
<evidence type="ECO:0000256" key="4">
    <source>
        <dbReference type="ARBA" id="ARBA00041448"/>
    </source>
</evidence>
<name>A0ABN9SWF8_9DINO</name>
<dbReference type="Pfam" id="PF03133">
    <property type="entry name" value="TTL"/>
    <property type="match status" value="2"/>
</dbReference>
<evidence type="ECO:0000256" key="2">
    <source>
        <dbReference type="ARBA" id="ARBA00022741"/>
    </source>
</evidence>
<comment type="catalytic activity">
    <reaction evidence="5">
        <text>L-glutamyl-[protein] + L-glutamate + ATP = gamma-L-glutamyl-L-glutamyl-[protein] + ADP + phosphate + H(+)</text>
        <dbReference type="Rhea" id="RHEA:60144"/>
        <dbReference type="Rhea" id="RHEA-COMP:10208"/>
        <dbReference type="Rhea" id="RHEA-COMP:15517"/>
        <dbReference type="ChEBI" id="CHEBI:15378"/>
        <dbReference type="ChEBI" id="CHEBI:29973"/>
        <dbReference type="ChEBI" id="CHEBI:29985"/>
        <dbReference type="ChEBI" id="CHEBI:30616"/>
        <dbReference type="ChEBI" id="CHEBI:43474"/>
        <dbReference type="ChEBI" id="CHEBI:143622"/>
        <dbReference type="ChEBI" id="CHEBI:456216"/>
    </reaction>
    <physiologicalReaction direction="left-to-right" evidence="5">
        <dbReference type="Rhea" id="RHEA:60145"/>
    </physiologicalReaction>
</comment>
<dbReference type="Gene3D" id="3.30.470.20">
    <property type="entry name" value="ATP-grasp fold, B domain"/>
    <property type="match status" value="2"/>
</dbReference>
<keyword evidence="3" id="KW-0067">ATP-binding</keyword>
<dbReference type="PANTHER" id="PTHR12241">
    <property type="entry name" value="TUBULIN POLYGLUTAMYLASE"/>
    <property type="match status" value="1"/>
</dbReference>
<evidence type="ECO:0000256" key="1">
    <source>
        <dbReference type="ARBA" id="ARBA00022598"/>
    </source>
</evidence>
<organism evidence="7 8">
    <name type="scientific">Prorocentrum cordatum</name>
    <dbReference type="NCBI Taxonomy" id="2364126"/>
    <lineage>
        <taxon>Eukaryota</taxon>
        <taxon>Sar</taxon>
        <taxon>Alveolata</taxon>
        <taxon>Dinophyceae</taxon>
        <taxon>Prorocentrales</taxon>
        <taxon>Prorocentraceae</taxon>
        <taxon>Prorocentrum</taxon>
    </lineage>
</organism>
<proteinExistence type="predicted"/>
<feature type="non-terminal residue" evidence="7">
    <location>
        <position position="1024"/>
    </location>
</feature>
<reference evidence="7" key="1">
    <citation type="submission" date="2023-10" db="EMBL/GenBank/DDBJ databases">
        <authorList>
            <person name="Chen Y."/>
            <person name="Shah S."/>
            <person name="Dougan E. K."/>
            <person name="Thang M."/>
            <person name="Chan C."/>
        </authorList>
    </citation>
    <scope>NUCLEOTIDE SEQUENCE [LARGE SCALE GENOMIC DNA]</scope>
</reference>
<feature type="region of interest" description="Disordered" evidence="6">
    <location>
        <begin position="381"/>
        <end position="400"/>
    </location>
</feature>
<feature type="region of interest" description="Disordered" evidence="6">
    <location>
        <begin position="250"/>
        <end position="274"/>
    </location>
</feature>
<dbReference type="PANTHER" id="PTHR12241:SF145">
    <property type="entry name" value="TUBULIN POLYGLUTAMYLASE TTLL5"/>
    <property type="match status" value="1"/>
</dbReference>
<dbReference type="InterPro" id="IPR004344">
    <property type="entry name" value="TTL/TTLL_fam"/>
</dbReference>
<dbReference type="EMBL" id="CAUYUJ010013836">
    <property type="protein sequence ID" value="CAK0836814.1"/>
    <property type="molecule type" value="Genomic_DNA"/>
</dbReference>
<keyword evidence="8" id="KW-1185">Reference proteome</keyword>
<protein>
    <recommendedName>
        <fullName evidence="4">Tubulin--tyrosine ligase-like protein 5</fullName>
    </recommendedName>
</protein>
<comment type="caution">
    <text evidence="7">The sequence shown here is derived from an EMBL/GenBank/DDBJ whole genome shotgun (WGS) entry which is preliminary data.</text>
</comment>
<evidence type="ECO:0000256" key="3">
    <source>
        <dbReference type="ARBA" id="ARBA00022840"/>
    </source>
</evidence>
<evidence type="ECO:0000256" key="6">
    <source>
        <dbReference type="SAM" id="MobiDB-lite"/>
    </source>
</evidence>
<evidence type="ECO:0000313" key="7">
    <source>
        <dbReference type="EMBL" id="CAK0836814.1"/>
    </source>
</evidence>
<sequence length="1024" mass="110454">MWTFRGPLPGASAPEPAVLQAARLAASPAAGAVEELDRKHLLALNLRCLPAAHGLSPRAYYLPPPQGAGGDCGEGAAFRSDFALSEAASLLLRASACLSSSSGGGAAKQRDPRQEAVEVACAVCRSYLESDGGEWMNEGYWQALQSEAAGDGALPLAVCEEAQRLLGLLQERLPFLQLGLLVRNVWILKPVAGAHGQGIAFITALDADGTPVQTERTEKVSFQRRGLGDHLGFVVQKYIERPHLLSADILGDDGDASGETGHAQPRGQSQHRPRPMHKYSLRFWVDALWSSHRPEAWLYETGYVQLANSPYTEQLTEPTAHVSNLAQLAAPARSSGLPRTPAELSLEAYRRDRLRRQHPGADTYAERLLPQLRQVAAGALAAVRPGDPPEDQEEKAPGRRPWRRLGLDFAVSEDLRVWLIEVNKKPGMGCAKGRRGDATHRLVSRFFEAERALRCQRGGAQEECEAGSRAFGFRRLDVATWGQPAASTGRDADCMGGGETPPSSAQSLLADGLADHPLHGSRASLALGHARQVDVPPGSVKELHLKHLLALNLRKLRGEELRFVPRSYVLQPGNFFEEEFADFAFDFKISQALAVVKYIAEASETAPWSPPDPAASGRGARRQPEGLWGRDLLEVSWQPGPDPSLPVDGQCVAAALAVARRVVAAGQARRAVAVDEAEWALIRSFSPQARLAEPLCDSEAAGALLRALPAELQVSLLCGNLWLLKPSCGQFGRGILLLDRLPEAPTQLLQWASAVGRGGLKAASNDKEGCILQKLVERPHLLDPEVLGAAARPGPRRAPALFKYGMRIWVLASMSQCPRVWLYREGHVSLALQAFTAAPDALSHITNLRVVDGNPGEHTQRLWQLSDFAAHLGEHEGAGTYEARLLPQVRGVVRELFRGLAAAPSALAPEASESGRRLRRFGIDLLVDEALAVWLIEVNILKDGYALQYAPRGSSGEAKRLLVKRLVEDEALLRVAARTGRGDIPETFEQLLPALDPGGAEGRPGPDPPACLTCADVGSAVSPP</sequence>
<evidence type="ECO:0000313" key="8">
    <source>
        <dbReference type="Proteomes" id="UP001189429"/>
    </source>
</evidence>
<evidence type="ECO:0000256" key="5">
    <source>
        <dbReference type="ARBA" id="ARBA00049274"/>
    </source>
</evidence>
<dbReference type="SUPFAM" id="SSF56059">
    <property type="entry name" value="Glutathione synthetase ATP-binding domain-like"/>
    <property type="match status" value="2"/>
</dbReference>
<keyword evidence="1" id="KW-0436">Ligase</keyword>